<dbReference type="Gene3D" id="1.20.1280.50">
    <property type="match status" value="1"/>
</dbReference>
<keyword evidence="3" id="KW-1185">Reference proteome</keyword>
<proteinExistence type="predicted"/>
<sequence>MKHCDYFQKSLPNDIALKIASSLQGLELCSLGSCSRFWRELCKSDCIWESLAKERWPFLGSLQLQPSSSSSAPYIPNFQGWRALYIQRHNEMAGRAMEVLKFVEQRSLSGSLGVGDYLKAIEDLHVMQFGFKDVELLLFKPKLNPLFNLVGLHYCINWLRVPAEYVFESLECCKISDREVCVKWWKLGRWFYGFRMRDESRFRIFCMADFAMAKEEEVLAVLHRGAIHEVIRVQISIVDSSDIPWYHQNTQKQG</sequence>
<comment type="caution">
    <text evidence="2">The sequence shown here is derived from an EMBL/GenBank/DDBJ whole genome shotgun (WGS) entry which is preliminary data.</text>
</comment>
<dbReference type="AlphaFoldDB" id="A0A7J6ECN4"/>
<evidence type="ECO:0000313" key="3">
    <source>
        <dbReference type="Proteomes" id="UP000583929"/>
    </source>
</evidence>
<dbReference type="EMBL" id="JAATIQ010000436">
    <property type="protein sequence ID" value="KAF4356051.1"/>
    <property type="molecule type" value="Genomic_DNA"/>
</dbReference>
<dbReference type="SUPFAM" id="SSF81383">
    <property type="entry name" value="F-box domain"/>
    <property type="match status" value="1"/>
</dbReference>
<dbReference type="GO" id="GO:0000209">
    <property type="term" value="P:protein polyubiquitination"/>
    <property type="evidence" value="ECO:0007669"/>
    <property type="project" value="TreeGrafter"/>
</dbReference>
<dbReference type="InterPro" id="IPR039588">
    <property type="entry name" value="FBXO4"/>
</dbReference>
<name>A0A7J6ECN4_CANSA</name>
<accession>A0A7J6ECN4</accession>
<dbReference type="Proteomes" id="UP000583929">
    <property type="component" value="Unassembled WGS sequence"/>
</dbReference>
<gene>
    <name evidence="2" type="ORF">G4B88_015331</name>
</gene>
<dbReference type="PROSITE" id="PS50181">
    <property type="entry name" value="FBOX"/>
    <property type="match status" value="1"/>
</dbReference>
<reference evidence="2 3" key="1">
    <citation type="journal article" date="2020" name="bioRxiv">
        <title>Sequence and annotation of 42 cannabis genomes reveals extensive copy number variation in cannabinoid synthesis and pathogen resistance genes.</title>
        <authorList>
            <person name="Mckernan K.J."/>
            <person name="Helbert Y."/>
            <person name="Kane L.T."/>
            <person name="Ebling H."/>
            <person name="Zhang L."/>
            <person name="Liu B."/>
            <person name="Eaton Z."/>
            <person name="Mclaughlin S."/>
            <person name="Kingan S."/>
            <person name="Baybayan P."/>
            <person name="Concepcion G."/>
            <person name="Jordan M."/>
            <person name="Riva A."/>
            <person name="Barbazuk W."/>
            <person name="Harkins T."/>
        </authorList>
    </citation>
    <scope>NUCLEOTIDE SEQUENCE [LARGE SCALE GENOMIC DNA]</scope>
    <source>
        <strain evidence="3">cv. Jamaican Lion 4</strain>
        <tissue evidence="2">Leaf</tissue>
    </source>
</reference>
<protein>
    <recommendedName>
        <fullName evidence="1">F-box domain-containing protein</fullName>
    </recommendedName>
</protein>
<dbReference type="Pfam" id="PF12937">
    <property type="entry name" value="F-box-like"/>
    <property type="match status" value="1"/>
</dbReference>
<organism evidence="2 3">
    <name type="scientific">Cannabis sativa</name>
    <name type="common">Hemp</name>
    <name type="synonym">Marijuana</name>
    <dbReference type="NCBI Taxonomy" id="3483"/>
    <lineage>
        <taxon>Eukaryota</taxon>
        <taxon>Viridiplantae</taxon>
        <taxon>Streptophyta</taxon>
        <taxon>Embryophyta</taxon>
        <taxon>Tracheophyta</taxon>
        <taxon>Spermatophyta</taxon>
        <taxon>Magnoliopsida</taxon>
        <taxon>eudicotyledons</taxon>
        <taxon>Gunneridae</taxon>
        <taxon>Pentapetalae</taxon>
        <taxon>rosids</taxon>
        <taxon>fabids</taxon>
        <taxon>Rosales</taxon>
        <taxon>Cannabaceae</taxon>
        <taxon>Cannabis</taxon>
    </lineage>
</organism>
<dbReference type="SMART" id="SM00256">
    <property type="entry name" value="FBOX"/>
    <property type="match status" value="1"/>
</dbReference>
<dbReference type="PANTHER" id="PTHR16008:SF4">
    <property type="entry name" value="F-BOX ONLY PROTEIN 4"/>
    <property type="match status" value="1"/>
</dbReference>
<evidence type="ECO:0000313" key="2">
    <source>
        <dbReference type="EMBL" id="KAF4356051.1"/>
    </source>
</evidence>
<dbReference type="PANTHER" id="PTHR16008">
    <property type="entry name" value="F-BOX ONLY PROTEIN 4"/>
    <property type="match status" value="1"/>
</dbReference>
<dbReference type="InterPro" id="IPR036047">
    <property type="entry name" value="F-box-like_dom_sf"/>
</dbReference>
<evidence type="ECO:0000259" key="1">
    <source>
        <dbReference type="PROSITE" id="PS50181"/>
    </source>
</evidence>
<dbReference type="GO" id="GO:0031146">
    <property type="term" value="P:SCF-dependent proteasomal ubiquitin-dependent protein catabolic process"/>
    <property type="evidence" value="ECO:0007669"/>
    <property type="project" value="InterPro"/>
</dbReference>
<dbReference type="InterPro" id="IPR001810">
    <property type="entry name" value="F-box_dom"/>
</dbReference>
<dbReference type="GO" id="GO:0019005">
    <property type="term" value="C:SCF ubiquitin ligase complex"/>
    <property type="evidence" value="ECO:0007669"/>
    <property type="project" value="TreeGrafter"/>
</dbReference>
<feature type="domain" description="F-box" evidence="1">
    <location>
        <begin position="5"/>
        <end position="51"/>
    </location>
</feature>